<dbReference type="Proteomes" id="UP000077069">
    <property type="component" value="Unassembled WGS sequence"/>
</dbReference>
<organism evidence="1 2">
    <name type="scientific">Paraphaeosphaeria sporulosa</name>
    <dbReference type="NCBI Taxonomy" id="1460663"/>
    <lineage>
        <taxon>Eukaryota</taxon>
        <taxon>Fungi</taxon>
        <taxon>Dikarya</taxon>
        <taxon>Ascomycota</taxon>
        <taxon>Pezizomycotina</taxon>
        <taxon>Dothideomycetes</taxon>
        <taxon>Pleosporomycetidae</taxon>
        <taxon>Pleosporales</taxon>
        <taxon>Massarineae</taxon>
        <taxon>Didymosphaeriaceae</taxon>
        <taxon>Paraphaeosphaeria</taxon>
    </lineage>
</organism>
<accession>A0A177CJE3</accession>
<proteinExistence type="predicted"/>
<evidence type="ECO:0000313" key="1">
    <source>
        <dbReference type="EMBL" id="OAG06907.1"/>
    </source>
</evidence>
<dbReference type="GeneID" id="28770431"/>
<reference evidence="1 2" key="1">
    <citation type="submission" date="2016-05" db="EMBL/GenBank/DDBJ databases">
        <title>Comparative analysis of secretome profiles of manganese(II)-oxidizing ascomycete fungi.</title>
        <authorList>
            <consortium name="DOE Joint Genome Institute"/>
            <person name="Zeiner C.A."/>
            <person name="Purvine S.O."/>
            <person name="Zink E.M."/>
            <person name="Wu S."/>
            <person name="Pasa-Tolic L."/>
            <person name="Chaput D.L."/>
            <person name="Haridas S."/>
            <person name="Grigoriev I.V."/>
            <person name="Santelli C.M."/>
            <person name="Hansel C.M."/>
        </authorList>
    </citation>
    <scope>NUCLEOTIDE SEQUENCE [LARGE SCALE GENOMIC DNA]</scope>
    <source>
        <strain evidence="1 2">AP3s5-JAC2a</strain>
    </source>
</reference>
<dbReference type="AlphaFoldDB" id="A0A177CJE3"/>
<keyword evidence="2" id="KW-1185">Reference proteome</keyword>
<sequence length="95" mass="10964">MCREDDSHRSLNAALYTRKIQSNNGKPFDFLLRVNRKWKHKGRTVPGESRPTFNYAYCGQAVWSSSCRTGSYDRRSVQESQLSEQVRYKVSSSAP</sequence>
<gene>
    <name evidence="1" type="ORF">CC84DRAFT_630521</name>
</gene>
<dbReference type="RefSeq" id="XP_018037272.1">
    <property type="nucleotide sequence ID" value="XM_018186945.1"/>
</dbReference>
<name>A0A177CJE3_9PLEO</name>
<dbReference type="EMBL" id="KV441551">
    <property type="protein sequence ID" value="OAG06907.1"/>
    <property type="molecule type" value="Genomic_DNA"/>
</dbReference>
<evidence type="ECO:0000313" key="2">
    <source>
        <dbReference type="Proteomes" id="UP000077069"/>
    </source>
</evidence>
<dbReference type="InParanoid" id="A0A177CJE3"/>
<protein>
    <submittedName>
        <fullName evidence="1">Uncharacterized protein</fullName>
    </submittedName>
</protein>